<dbReference type="EMBL" id="WBOF01000002">
    <property type="protein sequence ID" value="MQS16230.1"/>
    <property type="molecule type" value="Genomic_DNA"/>
</dbReference>
<dbReference type="GO" id="GO:0005829">
    <property type="term" value="C:cytosol"/>
    <property type="evidence" value="ECO:0007669"/>
    <property type="project" value="TreeGrafter"/>
</dbReference>
<dbReference type="GO" id="GO:0032196">
    <property type="term" value="P:transposition"/>
    <property type="evidence" value="ECO:0007669"/>
    <property type="project" value="TreeGrafter"/>
</dbReference>
<dbReference type="InterPro" id="IPR053392">
    <property type="entry name" value="Transposase_IS30-like"/>
</dbReference>
<dbReference type="Proteomes" id="UP000450000">
    <property type="component" value="Unassembled WGS sequence"/>
</dbReference>
<dbReference type="NCBIfam" id="NF033563">
    <property type="entry name" value="transpos_IS30"/>
    <property type="match status" value="1"/>
</dbReference>
<dbReference type="Pfam" id="PF13936">
    <property type="entry name" value="HTH_38"/>
    <property type="match status" value="1"/>
</dbReference>
<evidence type="ECO:0000313" key="4">
    <source>
        <dbReference type="Proteomes" id="UP000450000"/>
    </source>
</evidence>
<feature type="domain" description="Integrase catalytic" evidence="2">
    <location>
        <begin position="221"/>
        <end position="382"/>
    </location>
</feature>
<sequence length="383" mass="42902">MARLGRPGMSDTQKRELWDRWKAGESISEISRALGRPPGSIFTIIKSNGGYVPPVRQRRSGQLTLPERESISRGLARGDSIRSMARALGRAASTVSREIARNKGPARYRAVDAEDRAWDRARRRQPCLLATNAQLRDFVAEKLAEDWSPGQISGHLAKVHAAGSGMRVSHETIYKSLFIQARGVLAKELQKHLRSGRPTRRNIHNTVTGQWRSQIKDAVSISERPAEADDRALPGHWEGDLLLGRGLTQIATVVERSTRFTVLVQLDGRDMATVTARLSAKMLELPADLRKSLTWDRGMELAGHKDVTAATGLSVYFADPRSPWQRGTNENTNRLLRQYMPKGTSMEHLTQDDLDKIALKLNTRPRKTLDFDTPADRLEPLLR</sequence>
<dbReference type="InterPro" id="IPR025246">
    <property type="entry name" value="IS30-like_HTH"/>
</dbReference>
<dbReference type="OrthoDB" id="9803231at2"/>
<keyword evidence="1" id="KW-0233">DNA recombination</keyword>
<dbReference type="SUPFAM" id="SSF53098">
    <property type="entry name" value="Ribonuclease H-like"/>
    <property type="match status" value="1"/>
</dbReference>
<accession>A0A6N7KXH0</accession>
<dbReference type="Pfam" id="PF00665">
    <property type="entry name" value="rve"/>
    <property type="match status" value="1"/>
</dbReference>
<evidence type="ECO:0000256" key="1">
    <source>
        <dbReference type="ARBA" id="ARBA00023172"/>
    </source>
</evidence>
<evidence type="ECO:0000313" key="3">
    <source>
        <dbReference type="EMBL" id="MQS16230.1"/>
    </source>
</evidence>
<comment type="caution">
    <text evidence="3">The sequence shown here is derived from an EMBL/GenBank/DDBJ whole genome shotgun (WGS) entry which is preliminary data.</text>
</comment>
<dbReference type="GO" id="GO:0006310">
    <property type="term" value="P:DNA recombination"/>
    <property type="evidence" value="ECO:0007669"/>
    <property type="project" value="UniProtKB-KW"/>
</dbReference>
<evidence type="ECO:0000259" key="2">
    <source>
        <dbReference type="PROSITE" id="PS50994"/>
    </source>
</evidence>
<dbReference type="Gene3D" id="3.30.420.10">
    <property type="entry name" value="Ribonuclease H-like superfamily/Ribonuclease H"/>
    <property type="match status" value="1"/>
</dbReference>
<keyword evidence="4" id="KW-1185">Reference proteome</keyword>
<dbReference type="PROSITE" id="PS50994">
    <property type="entry name" value="INTEGRASE"/>
    <property type="match status" value="1"/>
</dbReference>
<reference evidence="3 4" key="1">
    <citation type="submission" date="2019-09" db="EMBL/GenBank/DDBJ databases">
        <title>Genome Sequences of Streptomyces kaniharaensis ATCC 21070.</title>
        <authorList>
            <person name="Zhu W."/>
            <person name="De Crecy-Lagard V."/>
            <person name="Richards N.G."/>
        </authorList>
    </citation>
    <scope>NUCLEOTIDE SEQUENCE [LARGE SCALE GENOMIC DNA]</scope>
    <source>
        <strain evidence="3 4">SF-557</strain>
    </source>
</reference>
<dbReference type="InterPro" id="IPR051917">
    <property type="entry name" value="Transposase-Integrase"/>
</dbReference>
<dbReference type="InterPro" id="IPR001584">
    <property type="entry name" value="Integrase_cat-core"/>
</dbReference>
<protein>
    <submittedName>
        <fullName evidence="3">IS30 family transposase</fullName>
    </submittedName>
</protein>
<dbReference type="RefSeq" id="WP_153466961.1">
    <property type="nucleotide sequence ID" value="NZ_WBOF01000002.1"/>
</dbReference>
<dbReference type="GO" id="GO:0003676">
    <property type="term" value="F:nucleic acid binding"/>
    <property type="evidence" value="ECO:0007669"/>
    <property type="project" value="InterPro"/>
</dbReference>
<gene>
    <name evidence="3" type="ORF">F7Q99_29390</name>
</gene>
<dbReference type="PANTHER" id="PTHR10948">
    <property type="entry name" value="TRANSPOSASE"/>
    <property type="match status" value="1"/>
</dbReference>
<organism evidence="3 4">
    <name type="scientific">Streptomyces kaniharaensis</name>
    <dbReference type="NCBI Taxonomy" id="212423"/>
    <lineage>
        <taxon>Bacteria</taxon>
        <taxon>Bacillati</taxon>
        <taxon>Actinomycetota</taxon>
        <taxon>Actinomycetes</taxon>
        <taxon>Kitasatosporales</taxon>
        <taxon>Streptomycetaceae</taxon>
        <taxon>Streptomyces</taxon>
    </lineage>
</organism>
<dbReference type="InterPro" id="IPR036397">
    <property type="entry name" value="RNaseH_sf"/>
</dbReference>
<dbReference type="GO" id="GO:0004803">
    <property type="term" value="F:transposase activity"/>
    <property type="evidence" value="ECO:0007669"/>
    <property type="project" value="TreeGrafter"/>
</dbReference>
<dbReference type="InterPro" id="IPR012337">
    <property type="entry name" value="RNaseH-like_sf"/>
</dbReference>
<dbReference type="PANTHER" id="PTHR10948:SF23">
    <property type="entry name" value="TRANSPOSASE INSI FOR INSERTION SEQUENCE ELEMENT IS30A-RELATED"/>
    <property type="match status" value="1"/>
</dbReference>
<dbReference type="GO" id="GO:0015074">
    <property type="term" value="P:DNA integration"/>
    <property type="evidence" value="ECO:0007669"/>
    <property type="project" value="InterPro"/>
</dbReference>
<proteinExistence type="predicted"/>
<name>A0A6N7KXH0_9ACTN</name>
<dbReference type="AlphaFoldDB" id="A0A6N7KXH0"/>